<dbReference type="Proteomes" id="UP000283458">
    <property type="component" value="Unassembled WGS sequence"/>
</dbReference>
<sequence length="67" mass="7433">MPRIIRLEGTSLDRQKFSKTFEDNCGCEMTTESIAASIKRVAPLFAGDLVSLIKESGLYIKAKPTVR</sequence>
<evidence type="ECO:0000313" key="2">
    <source>
        <dbReference type="Proteomes" id="UP000283458"/>
    </source>
</evidence>
<keyword evidence="2" id="KW-1185">Reference proteome</keyword>
<reference evidence="1 2" key="1">
    <citation type="submission" date="2018-09" db="EMBL/GenBank/DDBJ databases">
        <authorList>
            <person name="Zhu H."/>
        </authorList>
    </citation>
    <scope>NUCLEOTIDE SEQUENCE [LARGE SCALE GENOMIC DNA]</scope>
    <source>
        <strain evidence="1 2">K2W22B-5</strain>
    </source>
</reference>
<accession>A0A418VXJ1</accession>
<dbReference type="AlphaFoldDB" id="A0A418VXJ1"/>
<gene>
    <name evidence="1" type="ORF">D3877_17430</name>
</gene>
<comment type="caution">
    <text evidence="1">The sequence shown here is derived from an EMBL/GenBank/DDBJ whole genome shotgun (WGS) entry which is preliminary data.</text>
</comment>
<name>A0A418VXJ1_9PROT</name>
<dbReference type="EMBL" id="QYUL01000002">
    <property type="protein sequence ID" value="RJF81879.1"/>
    <property type="molecule type" value="Genomic_DNA"/>
</dbReference>
<protein>
    <submittedName>
        <fullName evidence="1">Uncharacterized protein</fullName>
    </submittedName>
</protein>
<evidence type="ECO:0000313" key="1">
    <source>
        <dbReference type="EMBL" id="RJF81879.1"/>
    </source>
</evidence>
<dbReference type="RefSeq" id="WP_119831962.1">
    <property type="nucleotide sequence ID" value="NZ_QYUL01000002.1"/>
</dbReference>
<organism evidence="1 2">
    <name type="scientific">Azospirillum cavernae</name>
    <dbReference type="NCBI Taxonomy" id="2320860"/>
    <lineage>
        <taxon>Bacteria</taxon>
        <taxon>Pseudomonadati</taxon>
        <taxon>Pseudomonadota</taxon>
        <taxon>Alphaproteobacteria</taxon>
        <taxon>Rhodospirillales</taxon>
        <taxon>Azospirillaceae</taxon>
        <taxon>Azospirillum</taxon>
    </lineage>
</organism>
<proteinExistence type="predicted"/>